<evidence type="ECO:0000313" key="1">
    <source>
        <dbReference type="EMBL" id="PWZ22716.1"/>
    </source>
</evidence>
<reference evidence="1" key="1">
    <citation type="journal article" date="2018" name="Nat. Genet.">
        <title>Extensive intraspecific gene order and gene structural variations between Mo17 and other maize genomes.</title>
        <authorList>
            <person name="Sun S."/>
            <person name="Zhou Y."/>
            <person name="Chen J."/>
            <person name="Shi J."/>
            <person name="Zhao H."/>
            <person name="Zhao H."/>
            <person name="Song W."/>
            <person name="Zhang M."/>
            <person name="Cui Y."/>
            <person name="Dong X."/>
            <person name="Liu H."/>
            <person name="Ma X."/>
            <person name="Jiao Y."/>
            <person name="Wang B."/>
            <person name="Wei X."/>
            <person name="Stein J.C."/>
            <person name="Glaubitz J.C."/>
            <person name="Lu F."/>
            <person name="Yu G."/>
            <person name="Liang C."/>
            <person name="Fengler K."/>
            <person name="Li B."/>
            <person name="Rafalski A."/>
            <person name="Schnable P.S."/>
            <person name="Ware D.H."/>
            <person name="Buckler E.S."/>
            <person name="Lai J."/>
        </authorList>
    </citation>
    <scope>NUCLEOTIDE SEQUENCE [LARGE SCALE GENOMIC DNA]</scope>
    <source>
        <tissue evidence="1">Seedling</tissue>
    </source>
</reference>
<accession>A0A3L6EP23</accession>
<gene>
    <name evidence="1" type="ORF">Zm00014a_040085</name>
</gene>
<dbReference type="Proteomes" id="UP000251960">
    <property type="component" value="Chromosome 5"/>
</dbReference>
<comment type="caution">
    <text evidence="1">The sequence shown here is derived from an EMBL/GenBank/DDBJ whole genome shotgun (WGS) entry which is preliminary data.</text>
</comment>
<sequence length="99" mass="11072">MLEQEEVARLMSLLMPARRQLGSTSKLSTSTEGQEIMQKYTATQQRSARSSTGQLNIPISKRAYQSHGGGKSHIRGATGQIKYSLLIYNSLNRQYILIL</sequence>
<dbReference type="AlphaFoldDB" id="A0A3L6EP23"/>
<name>A0A3L6EP23_MAIZE</name>
<organism evidence="1">
    <name type="scientific">Zea mays</name>
    <name type="common">Maize</name>
    <dbReference type="NCBI Taxonomy" id="4577"/>
    <lineage>
        <taxon>Eukaryota</taxon>
        <taxon>Viridiplantae</taxon>
        <taxon>Streptophyta</taxon>
        <taxon>Embryophyta</taxon>
        <taxon>Tracheophyta</taxon>
        <taxon>Spermatophyta</taxon>
        <taxon>Magnoliopsida</taxon>
        <taxon>Liliopsida</taxon>
        <taxon>Poales</taxon>
        <taxon>Poaceae</taxon>
        <taxon>PACMAD clade</taxon>
        <taxon>Panicoideae</taxon>
        <taxon>Andropogonodae</taxon>
        <taxon>Andropogoneae</taxon>
        <taxon>Tripsacinae</taxon>
        <taxon>Zea</taxon>
    </lineage>
</organism>
<protein>
    <submittedName>
        <fullName evidence="1">Uncharacterized protein</fullName>
    </submittedName>
</protein>
<dbReference type="EMBL" id="NCVQ01000006">
    <property type="protein sequence ID" value="PWZ22716.1"/>
    <property type="molecule type" value="Genomic_DNA"/>
</dbReference>
<proteinExistence type="predicted"/>